<evidence type="ECO:0000256" key="17">
    <source>
        <dbReference type="HAMAP-Rule" id="MF_01631"/>
    </source>
</evidence>
<dbReference type="NCBIfam" id="TIGR01173">
    <property type="entry name" value="glmU"/>
    <property type="match status" value="1"/>
</dbReference>
<feature type="region of interest" description="N-acetyltransferase" evidence="17">
    <location>
        <begin position="267"/>
        <end position="490"/>
    </location>
</feature>
<comment type="function">
    <text evidence="16 17">Catalyzes the last two sequential reactions in the de novo biosynthetic pathway for UDP-N-acetylglucosamine (UDP-GlcNAc). The C-terminal domain catalyzes the transfer of acetyl group from acetyl coenzyme A to glucosamine-1-phosphate (GlcN-1-P) to produce N-acetylglucosamine-1-phosphate (GlcNAc-1-P), which is converted into UDP-GlcNAc by the transfer of uridine 5-monophosphate (from uridine 5-triphosphate), a reaction catalyzed by the N-terminal domain.</text>
</comment>
<feature type="binding site" evidence="17">
    <location>
        <position position="170"/>
    </location>
    <ligand>
        <name>UDP-N-acetyl-alpha-D-glucosamine</name>
        <dbReference type="ChEBI" id="CHEBI:57705"/>
    </ligand>
</feature>
<keyword evidence="22" id="KW-1185">Reference proteome</keyword>
<evidence type="ECO:0000256" key="4">
    <source>
        <dbReference type="ARBA" id="ARBA00022679"/>
    </source>
</evidence>
<dbReference type="AlphaFoldDB" id="A0AAX1J904"/>
<feature type="binding site" evidence="17">
    <location>
        <position position="366"/>
    </location>
    <ligand>
        <name>UDP-N-acetyl-alpha-D-glucosamine</name>
        <dbReference type="ChEBI" id="CHEBI:57705"/>
    </ligand>
</feature>
<dbReference type="HAMAP" id="MF_01631">
    <property type="entry name" value="GlmU"/>
    <property type="match status" value="1"/>
</dbReference>
<keyword evidence="13 17" id="KW-0961">Cell wall biogenesis/degradation</keyword>
<keyword evidence="3 17" id="KW-0963">Cytoplasm</keyword>
<evidence type="ECO:0000256" key="12">
    <source>
        <dbReference type="ARBA" id="ARBA00023315"/>
    </source>
</evidence>
<evidence type="ECO:0000313" key="21">
    <source>
        <dbReference type="EMBL" id="QPI36925.1"/>
    </source>
</evidence>
<evidence type="ECO:0000256" key="15">
    <source>
        <dbReference type="ARBA" id="ARBA00048493"/>
    </source>
</evidence>
<keyword evidence="5 17" id="KW-0548">Nucleotidyltransferase</keyword>
<evidence type="ECO:0000256" key="18">
    <source>
        <dbReference type="SAM" id="MobiDB-lite"/>
    </source>
</evidence>
<reference evidence="21" key="3">
    <citation type="submission" date="2020-11" db="EMBL/GenBank/DDBJ databases">
        <title>Intraspecies plasmid and genomic variation of Mycobacterium kubicae revealed by the complete genome sequences of two clinical isolates.</title>
        <authorList>
            <person name="Hendrix J.R."/>
            <person name="Epperson L.E."/>
            <person name="Honda J.R."/>
            <person name="Strong M."/>
        </authorList>
    </citation>
    <scope>NUCLEOTIDE SEQUENCE</scope>
    <source>
        <strain evidence="21">JCM 13573</strain>
    </source>
</reference>
<keyword evidence="8 17" id="KW-0460">Magnesium</keyword>
<keyword evidence="12 17" id="KW-0012">Acyltransferase</keyword>
<dbReference type="CDD" id="cd02540">
    <property type="entry name" value="GT2_GlmU_N_bac"/>
    <property type="match status" value="1"/>
</dbReference>
<feature type="binding site" evidence="17">
    <location>
        <position position="243"/>
    </location>
    <ligand>
        <name>UDP-N-acetyl-alpha-D-glucosamine</name>
        <dbReference type="ChEBI" id="CHEBI:57705"/>
    </ligand>
</feature>
<dbReference type="SUPFAM" id="SSF53448">
    <property type="entry name" value="Nucleotide-diphospho-sugar transferases"/>
    <property type="match status" value="1"/>
</dbReference>
<comment type="cofactor">
    <cofactor evidence="17">
        <name>Mg(2+)</name>
        <dbReference type="ChEBI" id="CHEBI:18420"/>
    </cofactor>
    <text evidence="17">Binds 1 Mg(2+) ion per subunit.</text>
</comment>
<evidence type="ECO:0000256" key="10">
    <source>
        <dbReference type="ARBA" id="ARBA00022984"/>
    </source>
</evidence>
<gene>
    <name evidence="17 21" type="primary">glmU</name>
    <name evidence="21" type="ORF">I2456_21170</name>
    <name evidence="20" type="ORF">MKUB_45340</name>
</gene>
<feature type="binding site" evidence="17">
    <location>
        <position position="348"/>
    </location>
    <ligand>
        <name>UDP-N-acetyl-alpha-D-glucosamine</name>
        <dbReference type="ChEBI" id="CHEBI:57705"/>
    </ligand>
</feature>
<keyword evidence="9 17" id="KW-0133">Cell shape</keyword>
<keyword evidence="7 17" id="KW-0677">Repeat</keyword>
<dbReference type="GO" id="GO:0005737">
    <property type="term" value="C:cytoplasm"/>
    <property type="evidence" value="ECO:0007669"/>
    <property type="project" value="UniProtKB-SubCell"/>
</dbReference>
<evidence type="ECO:0000256" key="6">
    <source>
        <dbReference type="ARBA" id="ARBA00022723"/>
    </source>
</evidence>
<feature type="binding site" evidence="17">
    <location>
        <position position="185"/>
    </location>
    <ligand>
        <name>UDP-N-acetyl-alpha-D-glucosamine</name>
        <dbReference type="ChEBI" id="CHEBI:57705"/>
    </ligand>
</feature>
<dbReference type="EMBL" id="BLKU01000005">
    <property type="protein sequence ID" value="GFG67044.1"/>
    <property type="molecule type" value="Genomic_DNA"/>
</dbReference>
<reference evidence="20" key="2">
    <citation type="submission" date="2020-02" db="EMBL/GenBank/DDBJ databases">
        <authorList>
            <person name="Matsumoto Y."/>
            <person name="Kinjo T."/>
            <person name="Motooka D."/>
            <person name="Nabeya D."/>
            <person name="Jung N."/>
            <person name="Uechi K."/>
            <person name="Horii T."/>
            <person name="Iida T."/>
            <person name="Fujita J."/>
            <person name="Nakamura S."/>
        </authorList>
    </citation>
    <scope>NUCLEOTIDE SEQUENCE</scope>
    <source>
        <strain evidence="20">JCM 13573</strain>
    </source>
</reference>
<dbReference type="Gene3D" id="2.160.10.10">
    <property type="entry name" value="Hexapeptide repeat proteins"/>
    <property type="match status" value="1"/>
</dbReference>
<comment type="subcellular location">
    <subcellularLocation>
        <location evidence="17">Cytoplasm</location>
    </subcellularLocation>
</comment>
<evidence type="ECO:0000259" key="19">
    <source>
        <dbReference type="Pfam" id="PF12804"/>
    </source>
</evidence>
<keyword evidence="11 17" id="KW-0511">Multifunctional enzyme</keyword>
<evidence type="ECO:0000256" key="14">
    <source>
        <dbReference type="ARBA" id="ARBA00048247"/>
    </source>
</evidence>
<dbReference type="EC" id="2.3.1.157" evidence="17"/>
<feature type="binding site" evidence="17">
    <location>
        <begin position="88"/>
        <end position="89"/>
    </location>
    <ligand>
        <name>UDP-N-acetyl-alpha-D-glucosamine</name>
        <dbReference type="ChEBI" id="CHEBI:57705"/>
    </ligand>
</feature>
<dbReference type="RefSeq" id="WP_085075151.1">
    <property type="nucleotide sequence ID" value="NZ_BLKU01000005.1"/>
</dbReference>
<comment type="pathway">
    <text evidence="17">Nucleotide-sugar biosynthesis; UDP-N-acetyl-alpha-D-glucosamine biosynthesis; UDP-N-acetyl-alpha-D-glucosamine from N-acetyl-alpha-D-glucosamine 1-phosphate: step 1/1.</text>
</comment>
<organism evidence="21 23">
    <name type="scientific">Mycobacterium kubicae</name>
    <dbReference type="NCBI Taxonomy" id="120959"/>
    <lineage>
        <taxon>Bacteria</taxon>
        <taxon>Bacillati</taxon>
        <taxon>Actinomycetota</taxon>
        <taxon>Actinomycetes</taxon>
        <taxon>Mycobacteriales</taxon>
        <taxon>Mycobacteriaceae</taxon>
        <taxon>Mycobacterium</taxon>
        <taxon>Mycobacterium simiae complex</taxon>
    </lineage>
</organism>
<dbReference type="NCBIfam" id="NF010932">
    <property type="entry name" value="PRK14352.1"/>
    <property type="match status" value="1"/>
</dbReference>
<comment type="similarity">
    <text evidence="2 17">In the N-terminal section; belongs to the N-acetylglucosamine-1-phosphate uridyltransferase family.</text>
</comment>
<feature type="compositionally biased region" description="Basic and acidic residues" evidence="18">
    <location>
        <begin position="481"/>
        <end position="490"/>
    </location>
</feature>
<feature type="domain" description="MobA-like NTP transferase" evidence="19">
    <location>
        <begin position="9"/>
        <end position="141"/>
    </location>
</feature>
<feature type="binding site" evidence="17">
    <location>
        <position position="26"/>
    </location>
    <ligand>
        <name>UDP-N-acetyl-alpha-D-glucosamine</name>
        <dbReference type="ChEBI" id="CHEBI:57705"/>
    </ligand>
</feature>
<dbReference type="InterPro" id="IPR011004">
    <property type="entry name" value="Trimer_LpxA-like_sf"/>
</dbReference>
<feature type="binding site" evidence="17">
    <location>
        <position position="83"/>
    </location>
    <ligand>
        <name>UDP-N-acetyl-alpha-D-glucosamine</name>
        <dbReference type="ChEBI" id="CHEBI:57705"/>
    </ligand>
</feature>
<dbReference type="EC" id="2.7.7.23" evidence="17"/>
<keyword evidence="10 17" id="KW-0573">Peptidoglycan synthesis</keyword>
<feature type="binding site" evidence="17">
    <location>
        <position position="395"/>
    </location>
    <ligand>
        <name>acetyl-CoA</name>
        <dbReference type="ChEBI" id="CHEBI:57288"/>
    </ligand>
</feature>
<dbReference type="GO" id="GO:0019134">
    <property type="term" value="F:glucosamine-1-phosphate N-acetyltransferase activity"/>
    <property type="evidence" value="ECO:0007669"/>
    <property type="project" value="UniProtKB-UniRule"/>
</dbReference>
<comment type="catalytic activity">
    <reaction evidence="14 17">
        <text>alpha-D-glucosamine 1-phosphate + acetyl-CoA = N-acetyl-alpha-D-glucosamine 1-phosphate + CoA + H(+)</text>
        <dbReference type="Rhea" id="RHEA:13725"/>
        <dbReference type="ChEBI" id="CHEBI:15378"/>
        <dbReference type="ChEBI" id="CHEBI:57287"/>
        <dbReference type="ChEBI" id="CHEBI:57288"/>
        <dbReference type="ChEBI" id="CHEBI:57776"/>
        <dbReference type="ChEBI" id="CHEBI:58516"/>
        <dbReference type="EC" id="2.3.1.157"/>
    </reaction>
</comment>
<dbReference type="KEGG" id="mku:I2456_21170"/>
<feature type="binding site" evidence="17">
    <location>
        <position position="420"/>
    </location>
    <ligand>
        <name>acetyl-CoA</name>
        <dbReference type="ChEBI" id="CHEBI:57288"/>
    </ligand>
</feature>
<feature type="active site" description="Proton acceptor" evidence="17">
    <location>
        <position position="378"/>
    </location>
</feature>
<evidence type="ECO:0000256" key="16">
    <source>
        <dbReference type="ARBA" id="ARBA00049628"/>
    </source>
</evidence>
<feature type="binding site" evidence="17">
    <location>
        <position position="381"/>
    </location>
    <ligand>
        <name>UDP-N-acetyl-alpha-D-glucosamine</name>
        <dbReference type="ChEBI" id="CHEBI:57705"/>
    </ligand>
</feature>
<evidence type="ECO:0000256" key="9">
    <source>
        <dbReference type="ARBA" id="ARBA00022960"/>
    </source>
</evidence>
<dbReference type="InterPro" id="IPR050065">
    <property type="entry name" value="GlmU-like"/>
</dbReference>
<sequence>MTFRGDTAVLVLAAGPGTRMRSDTPKVLHTLGGRSMLSHSLHSMTKLAPQHLVVVLGHDHQRIEPLVGELANHLGRTIDVALQDQPRGTGDAVLCGLRALPEDYAGIVVVAAGDTPLLDADTLADLIATHNATHPTGKAAVTVLTTTLNDPHGYGRILRTQDNEVMAIVEQTDATASQREIREVNTGVYAFDIAALRSALSRLSSNNAQQELYLTDVIAILRRDGMTVSARHIDDSALVAGVNNRVQLAELGAELNRRIVAAHQMAGVTVIDPASTWIDVDVTIGRDTVIHPGTQLLGRTQIGGRCSIGPDTTLNDVTVGDSATVCRTHGASSSIGAGATVGPFTYLRPGTELGVEGKLGAFVETKNAVIGTGTKVPHLTYVGDADIGEHSNIGASSVFVNYDGTTKSRTTIGSHVRTGSDTMFVAPVTVGDGAYTGAGTVVREDVPPGALAVSAGPQRNIEGWVQRKRPGTAAAQAAEQARTRETEQQP</sequence>
<comment type="pathway">
    <text evidence="17">Bacterial outer membrane biogenesis; LPS lipid A biosynthesis.</text>
</comment>
<dbReference type="PANTHER" id="PTHR43584:SF3">
    <property type="entry name" value="BIFUNCTIONAL PROTEIN GLMU"/>
    <property type="match status" value="1"/>
</dbReference>
<dbReference type="EMBL" id="CP065047">
    <property type="protein sequence ID" value="QPI36925.1"/>
    <property type="molecule type" value="Genomic_DNA"/>
</dbReference>
<dbReference type="GO" id="GO:0009252">
    <property type="term" value="P:peptidoglycan biosynthetic process"/>
    <property type="evidence" value="ECO:0007669"/>
    <property type="project" value="UniProtKB-UniRule"/>
</dbReference>
<feature type="binding site" evidence="17">
    <location>
        <position position="114"/>
    </location>
    <ligand>
        <name>Mg(2+)</name>
        <dbReference type="ChEBI" id="CHEBI:18420"/>
    </ligand>
</feature>
<feature type="region of interest" description="Pyrophosphorylase" evidence="17">
    <location>
        <begin position="1"/>
        <end position="245"/>
    </location>
</feature>
<accession>A0AAX1J904</accession>
<evidence type="ECO:0000256" key="5">
    <source>
        <dbReference type="ARBA" id="ARBA00022695"/>
    </source>
</evidence>
<comment type="pathway">
    <text evidence="17">Nucleotide-sugar biosynthesis; UDP-N-acetyl-alpha-D-glucosamine biosynthesis; N-acetyl-alpha-D-glucosamine 1-phosphate from alpha-D-glucosamine 6-phosphate (route II): step 2/2.</text>
</comment>
<evidence type="ECO:0000256" key="7">
    <source>
        <dbReference type="ARBA" id="ARBA00022737"/>
    </source>
</evidence>
<dbReference type="GO" id="GO:0016020">
    <property type="term" value="C:membrane"/>
    <property type="evidence" value="ECO:0007669"/>
    <property type="project" value="GOC"/>
</dbReference>
<feature type="binding site" evidence="17">
    <location>
        <begin position="401"/>
        <end position="402"/>
    </location>
    <ligand>
        <name>acetyl-CoA</name>
        <dbReference type="ChEBI" id="CHEBI:57288"/>
    </ligand>
</feature>
<comment type="subunit">
    <text evidence="17">Homotrimer.</text>
</comment>
<dbReference type="GO" id="GO:0006048">
    <property type="term" value="P:UDP-N-acetylglucosamine biosynthetic process"/>
    <property type="evidence" value="ECO:0007669"/>
    <property type="project" value="InterPro"/>
</dbReference>
<evidence type="ECO:0000256" key="8">
    <source>
        <dbReference type="ARBA" id="ARBA00022842"/>
    </source>
</evidence>
<dbReference type="InterPro" id="IPR025877">
    <property type="entry name" value="MobA-like_NTP_Trfase"/>
</dbReference>
<feature type="region of interest" description="Linker" evidence="17">
    <location>
        <begin position="246"/>
        <end position="266"/>
    </location>
</feature>
<feature type="binding site" evidence="17">
    <location>
        <position position="392"/>
    </location>
    <ligand>
        <name>UDP-N-acetyl-alpha-D-glucosamine</name>
        <dbReference type="ChEBI" id="CHEBI:57705"/>
    </ligand>
</feature>
<evidence type="ECO:0000256" key="13">
    <source>
        <dbReference type="ARBA" id="ARBA00023316"/>
    </source>
</evidence>
<evidence type="ECO:0000313" key="23">
    <source>
        <dbReference type="Proteomes" id="UP000663583"/>
    </source>
</evidence>
<dbReference type="Pfam" id="PF12804">
    <property type="entry name" value="NTP_transf_3"/>
    <property type="match status" value="1"/>
</dbReference>
<dbReference type="GO" id="GO:0003977">
    <property type="term" value="F:UDP-N-acetylglucosamine diphosphorylase activity"/>
    <property type="evidence" value="ECO:0007669"/>
    <property type="project" value="UniProtKB-UniRule"/>
</dbReference>
<dbReference type="SUPFAM" id="SSF51161">
    <property type="entry name" value="Trimeric LpxA-like enzymes"/>
    <property type="match status" value="1"/>
</dbReference>
<keyword evidence="4 17" id="KW-0808">Transferase</keyword>
<protein>
    <recommendedName>
        <fullName evidence="17">Bifunctional protein GlmU</fullName>
    </recommendedName>
    <domain>
        <recommendedName>
            <fullName evidence="17">UDP-N-acetylglucosamine pyrophosphorylase</fullName>
            <ecNumber evidence="17">2.7.7.23</ecNumber>
        </recommendedName>
        <alternativeName>
            <fullName evidence="17">N-acetylglucosamine-1-phosphate uridyltransferase</fullName>
        </alternativeName>
    </domain>
    <domain>
        <recommendedName>
            <fullName evidence="17">Glucosamine-1-phosphate N-acetyltransferase</fullName>
            <ecNumber evidence="17">2.3.1.157</ecNumber>
        </recommendedName>
    </domain>
</protein>
<dbReference type="GO" id="GO:0000902">
    <property type="term" value="P:cell morphogenesis"/>
    <property type="evidence" value="ECO:0007669"/>
    <property type="project" value="UniProtKB-UniRule"/>
</dbReference>
<comment type="similarity">
    <text evidence="1 17">In the C-terminal section; belongs to the transferase hexapeptide repeat family.</text>
</comment>
<dbReference type="GO" id="GO:0000287">
    <property type="term" value="F:magnesium ion binding"/>
    <property type="evidence" value="ECO:0007669"/>
    <property type="project" value="UniProtKB-UniRule"/>
</dbReference>
<feature type="binding site" evidence="17">
    <location>
        <begin position="12"/>
        <end position="15"/>
    </location>
    <ligand>
        <name>UDP-N-acetyl-alpha-D-glucosamine</name>
        <dbReference type="ChEBI" id="CHEBI:57705"/>
    </ligand>
</feature>
<comment type="caution">
    <text evidence="17">Lacks conserved residue(s) required for the propagation of feature annotation.</text>
</comment>
<reference evidence="20 22" key="1">
    <citation type="journal article" date="2019" name="Emerg. Microbes Infect.">
        <title>Comprehensive subspecies identification of 175 nontuberculous mycobacteria species based on 7547 genomic profiles.</title>
        <authorList>
            <person name="Matsumoto Y."/>
            <person name="Kinjo T."/>
            <person name="Motooka D."/>
            <person name="Nabeya D."/>
            <person name="Jung N."/>
            <person name="Uechi K."/>
            <person name="Horii T."/>
            <person name="Iida T."/>
            <person name="Fujita J."/>
            <person name="Nakamura S."/>
        </authorList>
    </citation>
    <scope>NUCLEOTIDE SEQUENCE [LARGE SCALE GENOMIC DNA]</scope>
    <source>
        <strain evidence="20 22">JCM 13573</strain>
    </source>
</reference>
<evidence type="ECO:0000256" key="3">
    <source>
        <dbReference type="ARBA" id="ARBA00022490"/>
    </source>
</evidence>
<dbReference type="GO" id="GO:0008360">
    <property type="term" value="P:regulation of cell shape"/>
    <property type="evidence" value="ECO:0007669"/>
    <property type="project" value="UniProtKB-KW"/>
</dbReference>
<dbReference type="Proteomes" id="UP000663583">
    <property type="component" value="Chromosome"/>
</dbReference>
<evidence type="ECO:0000256" key="11">
    <source>
        <dbReference type="ARBA" id="ARBA00023268"/>
    </source>
</evidence>
<evidence type="ECO:0000313" key="20">
    <source>
        <dbReference type="EMBL" id="GFG67044.1"/>
    </source>
</evidence>
<evidence type="ECO:0000256" key="1">
    <source>
        <dbReference type="ARBA" id="ARBA00007707"/>
    </source>
</evidence>
<feature type="binding site" evidence="17">
    <location>
        <position position="243"/>
    </location>
    <ligand>
        <name>Mg(2+)</name>
        <dbReference type="ChEBI" id="CHEBI:18420"/>
    </ligand>
</feature>
<dbReference type="GO" id="GO:0071555">
    <property type="term" value="P:cell wall organization"/>
    <property type="evidence" value="ECO:0007669"/>
    <property type="project" value="UniProtKB-KW"/>
</dbReference>
<feature type="region of interest" description="Disordered" evidence="18">
    <location>
        <begin position="463"/>
        <end position="490"/>
    </location>
</feature>
<evidence type="ECO:0000313" key="22">
    <source>
        <dbReference type="Proteomes" id="UP000465306"/>
    </source>
</evidence>
<dbReference type="CDD" id="cd03353">
    <property type="entry name" value="LbH_GlmU_C"/>
    <property type="match status" value="1"/>
</dbReference>
<proteinExistence type="inferred from homology"/>
<dbReference type="InterPro" id="IPR029044">
    <property type="entry name" value="Nucleotide-diphossugar_trans"/>
</dbReference>
<feature type="binding site" evidence="17">
    <location>
        <position position="438"/>
    </location>
    <ligand>
        <name>acetyl-CoA</name>
        <dbReference type="ChEBI" id="CHEBI:57288"/>
    </ligand>
</feature>
<dbReference type="Gene3D" id="3.90.550.10">
    <property type="entry name" value="Spore Coat Polysaccharide Biosynthesis Protein SpsA, Chain A"/>
    <property type="match status" value="1"/>
</dbReference>
<keyword evidence="6 17" id="KW-0479">Metal-binding</keyword>
<dbReference type="Proteomes" id="UP000465306">
    <property type="component" value="Unassembled WGS sequence"/>
</dbReference>
<dbReference type="InterPro" id="IPR038009">
    <property type="entry name" value="GlmU_C_LbH"/>
</dbReference>
<dbReference type="GO" id="GO:0009245">
    <property type="term" value="P:lipid A biosynthetic process"/>
    <property type="evidence" value="ECO:0007669"/>
    <property type="project" value="UniProtKB-UniRule"/>
</dbReference>
<comment type="catalytic activity">
    <reaction evidence="15 17">
        <text>N-acetyl-alpha-D-glucosamine 1-phosphate + UTP + H(+) = UDP-N-acetyl-alpha-D-glucosamine + diphosphate</text>
        <dbReference type="Rhea" id="RHEA:13509"/>
        <dbReference type="ChEBI" id="CHEBI:15378"/>
        <dbReference type="ChEBI" id="CHEBI:33019"/>
        <dbReference type="ChEBI" id="CHEBI:46398"/>
        <dbReference type="ChEBI" id="CHEBI:57705"/>
        <dbReference type="ChEBI" id="CHEBI:57776"/>
        <dbReference type="EC" id="2.7.7.23"/>
    </reaction>
</comment>
<feature type="binding site" evidence="17">
    <location>
        <position position="155"/>
    </location>
    <ligand>
        <name>UDP-N-acetyl-alpha-D-glucosamine</name>
        <dbReference type="ChEBI" id="CHEBI:57705"/>
    </ligand>
</feature>
<evidence type="ECO:0000256" key="2">
    <source>
        <dbReference type="ARBA" id="ARBA00007947"/>
    </source>
</evidence>
<name>A0AAX1J904_9MYCO</name>
<dbReference type="PANTHER" id="PTHR43584">
    <property type="entry name" value="NUCLEOTIDYL TRANSFERASE"/>
    <property type="match status" value="1"/>
</dbReference>
<dbReference type="InterPro" id="IPR005882">
    <property type="entry name" value="Bifunctional_GlmU"/>
</dbReference>